<dbReference type="Gene3D" id="3.90.70.10">
    <property type="entry name" value="Cysteine proteinases"/>
    <property type="match status" value="1"/>
</dbReference>
<dbReference type="InterPro" id="IPR028889">
    <property type="entry name" value="USP"/>
</dbReference>
<protein>
    <recommendedName>
        <fullName evidence="1">USP domain-containing protein</fullName>
    </recommendedName>
</protein>
<dbReference type="EMBL" id="CAMXCT020003121">
    <property type="protein sequence ID" value="CAL1155947.1"/>
    <property type="molecule type" value="Genomic_DNA"/>
</dbReference>
<dbReference type="EMBL" id="CAMXCT030003121">
    <property type="protein sequence ID" value="CAL4789884.1"/>
    <property type="molecule type" value="Genomic_DNA"/>
</dbReference>
<evidence type="ECO:0000313" key="3">
    <source>
        <dbReference type="EMBL" id="CAL1155947.1"/>
    </source>
</evidence>
<dbReference type="InterPro" id="IPR050164">
    <property type="entry name" value="Peptidase_C19"/>
</dbReference>
<dbReference type="Pfam" id="PF00443">
    <property type="entry name" value="UCH"/>
    <property type="match status" value="1"/>
</dbReference>
<name>A0A9P1D1G5_9DINO</name>
<dbReference type="PANTHER" id="PTHR24006">
    <property type="entry name" value="UBIQUITIN CARBOXYL-TERMINAL HYDROLASE"/>
    <property type="match status" value="1"/>
</dbReference>
<gene>
    <name evidence="2" type="ORF">C1SCF055_LOCUS28518</name>
</gene>
<dbReference type="OrthoDB" id="443886at2759"/>
<dbReference type="GO" id="GO:0005829">
    <property type="term" value="C:cytosol"/>
    <property type="evidence" value="ECO:0007669"/>
    <property type="project" value="TreeGrafter"/>
</dbReference>
<dbReference type="GO" id="GO:0005634">
    <property type="term" value="C:nucleus"/>
    <property type="evidence" value="ECO:0007669"/>
    <property type="project" value="TreeGrafter"/>
</dbReference>
<accession>A0A9P1D1G5</accession>
<feature type="domain" description="USP" evidence="1">
    <location>
        <begin position="250"/>
        <end position="567"/>
    </location>
</feature>
<dbReference type="InterPro" id="IPR001394">
    <property type="entry name" value="Peptidase_C19_UCH"/>
</dbReference>
<dbReference type="SUPFAM" id="SSF54001">
    <property type="entry name" value="Cysteine proteinases"/>
    <property type="match status" value="1"/>
</dbReference>
<sequence length="567" mass="64214">NGWRARKKHAGQWFIGPLRQSVQAAEEDSRILDEASAVSVEALRERCRNLATTNAQEKMPTVERRSTGWRLRFGTKSDRRYGPTRRDKAAAEEDVRRVADAFRVSLQEADRVFRHLTTEGVGDAHDQIVMVERHSSGWRVRCGTKENRRYGLTRRDKSAAEDDARRVADALQVSQQEVDRVLRQLTEDGKRENAGVMRACELLVSEYQLAESLASRIDARWLRDMGRQWRLDSGSRPLGTSGFDNAAPISGLRNLGNSCWLNSILQCFLHCGPLARDLLDQTCEKGPLRHWMTATLVKLRSRDFDYVAPFELLHQMYLTRADLFPAGESADAADAVALLLEKTLSQHSLVAPRGTDTGQPEEQLRFMVDLPGDVSERAVTVEEVMQKNLGNIARLRCLPSHLSRAVLEAARATKSGHDEPCRSAESHRCLDHMGYVGNELGESSNNSVLEERNSVLEERDMKLEEHDMKLEERNSVVEERNSVLEERDMEERHKLEERNSVLEESNSVLTAAGGKELLLVVLALETWMVADRTLGQRKITHSIASRPTMDFSEPQWKNNCANGRKWP</sequence>
<reference evidence="3" key="2">
    <citation type="submission" date="2024-04" db="EMBL/GenBank/DDBJ databases">
        <authorList>
            <person name="Chen Y."/>
            <person name="Shah S."/>
            <person name="Dougan E. K."/>
            <person name="Thang M."/>
            <person name="Chan C."/>
        </authorList>
    </citation>
    <scope>NUCLEOTIDE SEQUENCE [LARGE SCALE GENOMIC DNA]</scope>
</reference>
<dbReference type="AlphaFoldDB" id="A0A9P1D1G5"/>
<dbReference type="InterPro" id="IPR038765">
    <property type="entry name" value="Papain-like_cys_pep_sf"/>
</dbReference>
<dbReference type="GO" id="GO:0004843">
    <property type="term" value="F:cysteine-type deubiquitinase activity"/>
    <property type="evidence" value="ECO:0007669"/>
    <property type="project" value="InterPro"/>
</dbReference>
<keyword evidence="4" id="KW-1185">Reference proteome</keyword>
<evidence type="ECO:0000313" key="2">
    <source>
        <dbReference type="EMBL" id="CAI4002572.1"/>
    </source>
</evidence>
<evidence type="ECO:0000313" key="4">
    <source>
        <dbReference type="Proteomes" id="UP001152797"/>
    </source>
</evidence>
<comment type="caution">
    <text evidence="2">The sequence shown here is derived from an EMBL/GenBank/DDBJ whole genome shotgun (WGS) entry which is preliminary data.</text>
</comment>
<evidence type="ECO:0000259" key="1">
    <source>
        <dbReference type="PROSITE" id="PS50235"/>
    </source>
</evidence>
<organism evidence="2">
    <name type="scientific">Cladocopium goreaui</name>
    <dbReference type="NCBI Taxonomy" id="2562237"/>
    <lineage>
        <taxon>Eukaryota</taxon>
        <taxon>Sar</taxon>
        <taxon>Alveolata</taxon>
        <taxon>Dinophyceae</taxon>
        <taxon>Suessiales</taxon>
        <taxon>Symbiodiniaceae</taxon>
        <taxon>Cladocopium</taxon>
    </lineage>
</organism>
<dbReference type="PROSITE" id="PS50235">
    <property type="entry name" value="USP_3"/>
    <property type="match status" value="1"/>
</dbReference>
<dbReference type="EMBL" id="CAMXCT010003121">
    <property type="protein sequence ID" value="CAI4002572.1"/>
    <property type="molecule type" value="Genomic_DNA"/>
</dbReference>
<dbReference type="GO" id="GO:0016579">
    <property type="term" value="P:protein deubiquitination"/>
    <property type="evidence" value="ECO:0007669"/>
    <property type="project" value="InterPro"/>
</dbReference>
<feature type="non-terminal residue" evidence="2">
    <location>
        <position position="1"/>
    </location>
</feature>
<dbReference type="Proteomes" id="UP001152797">
    <property type="component" value="Unassembled WGS sequence"/>
</dbReference>
<dbReference type="PROSITE" id="PS00972">
    <property type="entry name" value="USP_1"/>
    <property type="match status" value="1"/>
</dbReference>
<dbReference type="InterPro" id="IPR018200">
    <property type="entry name" value="USP_CS"/>
</dbReference>
<proteinExistence type="predicted"/>
<reference evidence="2" key="1">
    <citation type="submission" date="2022-10" db="EMBL/GenBank/DDBJ databases">
        <authorList>
            <person name="Chen Y."/>
            <person name="Dougan E. K."/>
            <person name="Chan C."/>
            <person name="Rhodes N."/>
            <person name="Thang M."/>
        </authorList>
    </citation>
    <scope>NUCLEOTIDE SEQUENCE</scope>
</reference>